<dbReference type="EMBL" id="VFOZ01000001">
    <property type="protein sequence ID" value="TQM00540.1"/>
    <property type="molecule type" value="Genomic_DNA"/>
</dbReference>
<keyword evidence="3" id="KW-1185">Reference proteome</keyword>
<dbReference type="Gene3D" id="3.40.50.150">
    <property type="entry name" value="Vaccinia Virus protein VP39"/>
    <property type="match status" value="1"/>
</dbReference>
<evidence type="ECO:0000313" key="2">
    <source>
        <dbReference type="EMBL" id="TQM00540.1"/>
    </source>
</evidence>
<reference evidence="2 3" key="1">
    <citation type="submission" date="2019-06" db="EMBL/GenBank/DDBJ databases">
        <title>Sequencing the genomes of 1000 actinobacteria strains.</title>
        <authorList>
            <person name="Klenk H.-P."/>
        </authorList>
    </citation>
    <scope>NUCLEOTIDE SEQUENCE [LARGE SCALE GENOMIC DNA]</scope>
    <source>
        <strain evidence="2 3">DSM 102200</strain>
    </source>
</reference>
<feature type="region of interest" description="Disordered" evidence="1">
    <location>
        <begin position="1"/>
        <end position="27"/>
    </location>
</feature>
<keyword evidence="2" id="KW-0489">Methyltransferase</keyword>
<dbReference type="GO" id="GO:0032259">
    <property type="term" value="P:methylation"/>
    <property type="evidence" value="ECO:0007669"/>
    <property type="project" value="UniProtKB-KW"/>
</dbReference>
<comment type="caution">
    <text evidence="2">The sequence shown here is derived from an EMBL/GenBank/DDBJ whole genome shotgun (WGS) entry which is preliminary data.</text>
</comment>
<dbReference type="RefSeq" id="WP_246122220.1">
    <property type="nucleotide sequence ID" value="NZ_VFOZ01000001.1"/>
</dbReference>
<keyword evidence="2" id="KW-0808">Transferase</keyword>
<sequence length="273" mass="29868">MSDVPARPFPSDRPADLESQPARIDTTKPHPARIYDFLLGGKDNFQVDRDAAEKVVAAVPSARAEVAANREFLRRVVTYAAGQGIFQFLDIGTGIPTVGPTHEVAQRVNPLARVAYVDNDPIVLAHSRALLTTNDRTFTVQADVREPDTILRHPAVRELLDFEQPIALMFVGLLYFVDDGEDPWSLVARYRDALSPGSHLLLSHVIDTVETRNAAKAYETATSGLSPRSPGQITAMFDGWQIVEPGIVPIHDWRPDGGETFAGQLLGGIGRLV</sequence>
<dbReference type="Proteomes" id="UP000316096">
    <property type="component" value="Unassembled WGS sequence"/>
</dbReference>
<accession>A0A543CTV6</accession>
<dbReference type="GO" id="GO:0008168">
    <property type="term" value="F:methyltransferase activity"/>
    <property type="evidence" value="ECO:0007669"/>
    <property type="project" value="UniProtKB-KW"/>
</dbReference>
<dbReference type="AlphaFoldDB" id="A0A543CTV6"/>
<dbReference type="PIRSF" id="PIRSF017393">
    <property type="entry name" value="MTase_SAV2177"/>
    <property type="match status" value="1"/>
</dbReference>
<name>A0A543CTV6_9ACTN</name>
<proteinExistence type="predicted"/>
<organism evidence="2 3">
    <name type="scientific">Actinoallomurus bryophytorum</name>
    <dbReference type="NCBI Taxonomy" id="1490222"/>
    <lineage>
        <taxon>Bacteria</taxon>
        <taxon>Bacillati</taxon>
        <taxon>Actinomycetota</taxon>
        <taxon>Actinomycetes</taxon>
        <taxon>Streptosporangiales</taxon>
        <taxon>Thermomonosporaceae</taxon>
        <taxon>Actinoallomurus</taxon>
    </lineage>
</organism>
<dbReference type="SUPFAM" id="SSF53335">
    <property type="entry name" value="S-adenosyl-L-methionine-dependent methyltransferases"/>
    <property type="match status" value="1"/>
</dbReference>
<protein>
    <submittedName>
        <fullName evidence="2">S-adenosyl methyltransferase</fullName>
    </submittedName>
</protein>
<gene>
    <name evidence="2" type="ORF">FB559_6255</name>
</gene>
<dbReference type="InterPro" id="IPR029063">
    <property type="entry name" value="SAM-dependent_MTases_sf"/>
</dbReference>
<evidence type="ECO:0000313" key="3">
    <source>
        <dbReference type="Proteomes" id="UP000316096"/>
    </source>
</evidence>
<evidence type="ECO:0000256" key="1">
    <source>
        <dbReference type="SAM" id="MobiDB-lite"/>
    </source>
</evidence>
<dbReference type="Pfam" id="PF04672">
    <property type="entry name" value="Methyltransf_19"/>
    <property type="match status" value="1"/>
</dbReference>
<dbReference type="InterPro" id="IPR006764">
    <property type="entry name" value="SAM_dep_MeTrfase_SAV2177_type"/>
</dbReference>